<dbReference type="EMBL" id="AUBJ02000001">
    <property type="protein sequence ID" value="MCP2332520.1"/>
    <property type="molecule type" value="Genomic_DNA"/>
</dbReference>
<evidence type="ECO:0000256" key="1">
    <source>
        <dbReference type="ARBA" id="ARBA00006432"/>
    </source>
</evidence>
<evidence type="ECO:0000256" key="3">
    <source>
        <dbReference type="ARBA" id="ARBA00022741"/>
    </source>
</evidence>
<dbReference type="InterPro" id="IPR045851">
    <property type="entry name" value="AMP-bd_C_sf"/>
</dbReference>
<dbReference type="Proteomes" id="UP000791080">
    <property type="component" value="Unassembled WGS sequence"/>
</dbReference>
<gene>
    <name evidence="8" type="ORF">G443_002790</name>
</gene>
<dbReference type="Gene3D" id="3.30.300.30">
    <property type="match status" value="1"/>
</dbReference>
<sequence length="583" mass="63849">MADEISNADVPGRAGDAIPESPATTAFRAARDLLFQHRHDLDAAVEAFRWPALDEFNWALDWFDVLAAAPNGGSRTALWLVHDDGTELRLSFAELAERSSRVANWLRAAGVRRGDHVLVVLGNQVELWETVLACVKLGAVIIPATTMLGPDDLADRVTRGRVRHVVSAAERTAGFDGVEGDWTRISVGRPVEGWHDLAEAGAASPRFVADGPTRADDPLLLYFTSGTTALPKLVRHTHSSYPVGHLSTMYWLGLRPGDVHVNVSSPGWAKHAWSSLFAPWNAEATVLVVDQRPFVASRLLDEVERCGATTLCAPPTVWRMLVQEELERWSPRLREVVAAGEPLNPEVIDRVRRAWDLTVRDGYGQTETTAQVGNTPGQPVTPGSMGRPLPGYDVELVDPEGAPAREGEITIPLAGGPPAALMVGYQDAPEQQASATRDGRYHTGDVARWEPNGHLTYVGRVDDVFKASDYRISPFELESVLLEHPAVLEAAVVPAPDPVRLAVPKAYVALAEGHEPSEATARSILAHARTRLAPYKRVRRLEFGELPKTVSGKIRRVELRGAEHRGTRRADEYRDTDFPELRG</sequence>
<keyword evidence="3" id="KW-0547">Nucleotide-binding</keyword>
<feature type="domain" description="AMP-dependent synthetase/ligase" evidence="6">
    <location>
        <begin position="74"/>
        <end position="411"/>
    </location>
</feature>
<dbReference type="InterPro" id="IPR051087">
    <property type="entry name" value="Mitochondrial_ACSM"/>
</dbReference>
<keyword evidence="4" id="KW-0067">ATP-binding</keyword>
<feature type="region of interest" description="Disordered" evidence="5">
    <location>
        <begin position="1"/>
        <end position="21"/>
    </location>
</feature>
<keyword evidence="2" id="KW-0436">Ligase</keyword>
<accession>A0ABT1JJ35</accession>
<evidence type="ECO:0000256" key="4">
    <source>
        <dbReference type="ARBA" id="ARBA00022840"/>
    </source>
</evidence>
<evidence type="ECO:0000313" key="9">
    <source>
        <dbReference type="Proteomes" id="UP000791080"/>
    </source>
</evidence>
<comment type="caution">
    <text evidence="8">The sequence shown here is derived from an EMBL/GenBank/DDBJ whole genome shotgun (WGS) entry which is preliminary data.</text>
</comment>
<dbReference type="InterPro" id="IPR025110">
    <property type="entry name" value="AMP-bd_C"/>
</dbReference>
<evidence type="ECO:0000313" key="8">
    <source>
        <dbReference type="EMBL" id="MCP2332520.1"/>
    </source>
</evidence>
<dbReference type="Pfam" id="PF00501">
    <property type="entry name" value="AMP-binding"/>
    <property type="match status" value="1"/>
</dbReference>
<proteinExistence type="inferred from homology"/>
<keyword evidence="9" id="KW-1185">Reference proteome</keyword>
<dbReference type="PANTHER" id="PTHR43605:SF10">
    <property type="entry name" value="ACYL-COA SYNTHETASE MEDIUM CHAIN FAMILY MEMBER 3"/>
    <property type="match status" value="1"/>
</dbReference>
<feature type="domain" description="AMP-binding enzyme C-terminal" evidence="7">
    <location>
        <begin position="476"/>
        <end position="553"/>
    </location>
</feature>
<protein>
    <submittedName>
        <fullName evidence="8">Acetyl-CoA synthetase</fullName>
    </submittedName>
</protein>
<name>A0ABT1JJ35_ACTCY</name>
<evidence type="ECO:0000256" key="5">
    <source>
        <dbReference type="SAM" id="MobiDB-lite"/>
    </source>
</evidence>
<dbReference type="SUPFAM" id="SSF56801">
    <property type="entry name" value="Acetyl-CoA synthetase-like"/>
    <property type="match status" value="1"/>
</dbReference>
<dbReference type="InterPro" id="IPR000873">
    <property type="entry name" value="AMP-dep_synth/lig_dom"/>
</dbReference>
<evidence type="ECO:0000259" key="7">
    <source>
        <dbReference type="Pfam" id="PF13193"/>
    </source>
</evidence>
<dbReference type="Pfam" id="PF13193">
    <property type="entry name" value="AMP-binding_C"/>
    <property type="match status" value="1"/>
</dbReference>
<evidence type="ECO:0000256" key="2">
    <source>
        <dbReference type="ARBA" id="ARBA00022598"/>
    </source>
</evidence>
<organism evidence="8 9">
    <name type="scientific">Actinoalloteichus caeruleus DSM 43889</name>
    <dbReference type="NCBI Taxonomy" id="1120930"/>
    <lineage>
        <taxon>Bacteria</taxon>
        <taxon>Bacillati</taxon>
        <taxon>Actinomycetota</taxon>
        <taxon>Actinomycetes</taxon>
        <taxon>Pseudonocardiales</taxon>
        <taxon>Pseudonocardiaceae</taxon>
        <taxon>Actinoalloteichus</taxon>
        <taxon>Actinoalloteichus cyanogriseus</taxon>
    </lineage>
</organism>
<dbReference type="InterPro" id="IPR042099">
    <property type="entry name" value="ANL_N_sf"/>
</dbReference>
<evidence type="ECO:0000259" key="6">
    <source>
        <dbReference type="Pfam" id="PF00501"/>
    </source>
</evidence>
<dbReference type="Gene3D" id="3.40.50.12780">
    <property type="entry name" value="N-terminal domain of ligase-like"/>
    <property type="match status" value="1"/>
</dbReference>
<reference evidence="8 9" key="1">
    <citation type="submission" date="2022-06" db="EMBL/GenBank/DDBJ databases">
        <title>Genomic Encyclopedia of Type Strains, Phase I: the one thousand microbial genomes (KMG-I) project.</title>
        <authorList>
            <person name="Kyrpides N."/>
        </authorList>
    </citation>
    <scope>NUCLEOTIDE SEQUENCE [LARGE SCALE GENOMIC DNA]</scope>
    <source>
        <strain evidence="8 9">DSM 43889</strain>
    </source>
</reference>
<comment type="similarity">
    <text evidence="1">Belongs to the ATP-dependent AMP-binding enzyme family.</text>
</comment>
<dbReference type="PANTHER" id="PTHR43605">
    <property type="entry name" value="ACYL-COENZYME A SYNTHETASE"/>
    <property type="match status" value="1"/>
</dbReference>